<dbReference type="PANTHER" id="PTHR11601">
    <property type="entry name" value="CYSTEINE DESULFURYLASE FAMILY MEMBER"/>
    <property type="match status" value="1"/>
</dbReference>
<evidence type="ECO:0000256" key="1">
    <source>
        <dbReference type="ARBA" id="ARBA00001933"/>
    </source>
</evidence>
<keyword evidence="2" id="KW-0663">Pyridoxal phosphate</keyword>
<dbReference type="InterPro" id="IPR015422">
    <property type="entry name" value="PyrdxlP-dep_Trfase_small"/>
</dbReference>
<dbReference type="Proteomes" id="UP000574276">
    <property type="component" value="Unassembled WGS sequence"/>
</dbReference>
<dbReference type="InterPro" id="IPR015421">
    <property type="entry name" value="PyrdxlP-dep_Trfase_major"/>
</dbReference>
<gene>
    <name evidence="4" type="ORF">H0486_06850</name>
</gene>
<protein>
    <submittedName>
        <fullName evidence="4">Cysteine desulfurase</fullName>
    </submittedName>
</protein>
<dbReference type="RefSeq" id="WP_228352301.1">
    <property type="nucleotide sequence ID" value="NZ_JACEGA010000001.1"/>
</dbReference>
<sequence length="377" mass="42112">MIYLDYAANTPVDPEVMSCFQNINNMYFANPNSVHRMGRASKELLDQITEKIVAHIGVKASELIYTSGASEANNLAIKGIAQAYRHNGKHIISTCLEHSSVSGALTYLQSLGYEIDLVNITEDGLVDLEHLKELLRKDTILVSVCYVDSELGIRQPITEIGRILSEYPNCMFHCDATQAIGKLPVSFEYMDCMTFAPHKFYGLNSCGILVKREKVILTPLIHGGISTTIYRSGTPDLAMAASIEKALELALKNLDERYHIVEELNQKLRSGFEKYKLVRINSTRYSYPYILNLSVSGVKATQFQDALEKEEVCVSTKSACSVINTPSRPVLAITKDKKNAMSSWRISLSHLTTEEDIVQFFQAFDRCYNALTGPVTK</sequence>
<dbReference type="Gene3D" id="3.40.640.10">
    <property type="entry name" value="Type I PLP-dependent aspartate aminotransferase-like (Major domain)"/>
    <property type="match status" value="1"/>
</dbReference>
<dbReference type="Gene3D" id="3.90.1150.10">
    <property type="entry name" value="Aspartate Aminotransferase, domain 1"/>
    <property type="match status" value="1"/>
</dbReference>
<dbReference type="EMBL" id="JACEGA010000001">
    <property type="protein sequence ID" value="MBB2182590.1"/>
    <property type="molecule type" value="Genomic_DNA"/>
</dbReference>
<dbReference type="GO" id="GO:0003824">
    <property type="term" value="F:catalytic activity"/>
    <property type="evidence" value="ECO:0007669"/>
    <property type="project" value="UniProtKB-ARBA"/>
</dbReference>
<dbReference type="AlphaFoldDB" id="A0A839JYV1"/>
<dbReference type="InterPro" id="IPR000192">
    <property type="entry name" value="Aminotrans_V_dom"/>
</dbReference>
<dbReference type="PANTHER" id="PTHR11601:SF50">
    <property type="entry name" value="CYSTEINE DESULFURASE ISCS 2-RELATED"/>
    <property type="match status" value="1"/>
</dbReference>
<reference evidence="4 5" key="1">
    <citation type="submission" date="2020-07" db="EMBL/GenBank/DDBJ databases">
        <title>Characterization and genome sequencing of isolate MD1, a novel member within the family Lachnospiraceae.</title>
        <authorList>
            <person name="Rettenmaier R."/>
            <person name="Di Bello L."/>
            <person name="Zinser C."/>
            <person name="Scheitz K."/>
            <person name="Liebl W."/>
            <person name="Zverlov V."/>
        </authorList>
    </citation>
    <scope>NUCLEOTIDE SEQUENCE [LARGE SCALE GENOMIC DNA]</scope>
    <source>
        <strain evidence="4 5">MD1</strain>
    </source>
</reference>
<evidence type="ECO:0000259" key="3">
    <source>
        <dbReference type="Pfam" id="PF00266"/>
    </source>
</evidence>
<keyword evidence="5" id="KW-1185">Reference proteome</keyword>
<comment type="cofactor">
    <cofactor evidence="1">
        <name>pyridoxal 5'-phosphate</name>
        <dbReference type="ChEBI" id="CHEBI:597326"/>
    </cofactor>
</comment>
<proteinExistence type="predicted"/>
<dbReference type="InterPro" id="IPR015424">
    <property type="entry name" value="PyrdxlP-dep_Trfase"/>
</dbReference>
<evidence type="ECO:0000256" key="2">
    <source>
        <dbReference type="ARBA" id="ARBA00022898"/>
    </source>
</evidence>
<dbReference type="PIRSF" id="PIRSF005572">
    <property type="entry name" value="NifS"/>
    <property type="match status" value="1"/>
</dbReference>
<feature type="domain" description="Aminotransferase class V" evidence="3">
    <location>
        <begin position="2"/>
        <end position="359"/>
    </location>
</feature>
<evidence type="ECO:0000313" key="4">
    <source>
        <dbReference type="EMBL" id="MBB2182590.1"/>
    </source>
</evidence>
<dbReference type="SUPFAM" id="SSF53383">
    <property type="entry name" value="PLP-dependent transferases"/>
    <property type="match status" value="1"/>
</dbReference>
<accession>A0A839JYV1</accession>
<name>A0A839JYV1_9FIRM</name>
<dbReference type="Pfam" id="PF00266">
    <property type="entry name" value="Aminotran_5"/>
    <property type="match status" value="1"/>
</dbReference>
<organism evidence="4 5">
    <name type="scientific">Variimorphobacter saccharofermentans</name>
    <dbReference type="NCBI Taxonomy" id="2755051"/>
    <lineage>
        <taxon>Bacteria</taxon>
        <taxon>Bacillati</taxon>
        <taxon>Bacillota</taxon>
        <taxon>Clostridia</taxon>
        <taxon>Lachnospirales</taxon>
        <taxon>Lachnospiraceae</taxon>
        <taxon>Variimorphobacter</taxon>
    </lineage>
</organism>
<evidence type="ECO:0000313" key="5">
    <source>
        <dbReference type="Proteomes" id="UP000574276"/>
    </source>
</evidence>
<dbReference type="InterPro" id="IPR016454">
    <property type="entry name" value="Cysteine_dSase"/>
</dbReference>
<comment type="caution">
    <text evidence="4">The sequence shown here is derived from an EMBL/GenBank/DDBJ whole genome shotgun (WGS) entry which is preliminary data.</text>
</comment>